<evidence type="ECO:0000313" key="2">
    <source>
        <dbReference type="Proteomes" id="UP001491310"/>
    </source>
</evidence>
<reference evidence="1 2" key="1">
    <citation type="journal article" date="2024" name="Nat. Commun.">
        <title>Phylogenomics reveals the evolutionary origins of lichenization in chlorophyte algae.</title>
        <authorList>
            <person name="Puginier C."/>
            <person name="Libourel C."/>
            <person name="Otte J."/>
            <person name="Skaloud P."/>
            <person name="Haon M."/>
            <person name="Grisel S."/>
            <person name="Petersen M."/>
            <person name="Berrin J.G."/>
            <person name="Delaux P.M."/>
            <person name="Dal Grande F."/>
            <person name="Keller J."/>
        </authorList>
    </citation>
    <scope>NUCLEOTIDE SEQUENCE [LARGE SCALE GENOMIC DNA]</scope>
    <source>
        <strain evidence="1 2">SAG 216-7</strain>
    </source>
</reference>
<name>A0ABR2YJU5_9CHLO</name>
<dbReference type="EMBL" id="JALJOT010000010">
    <property type="protein sequence ID" value="KAK9906802.1"/>
    <property type="molecule type" value="Genomic_DNA"/>
</dbReference>
<proteinExistence type="predicted"/>
<gene>
    <name evidence="1" type="ORF">WJX75_008308</name>
</gene>
<accession>A0ABR2YJU5</accession>
<comment type="caution">
    <text evidence="1">The sequence shown here is derived from an EMBL/GenBank/DDBJ whole genome shotgun (WGS) entry which is preliminary data.</text>
</comment>
<organism evidence="1 2">
    <name type="scientific">Coccomyxa subellipsoidea</name>
    <dbReference type="NCBI Taxonomy" id="248742"/>
    <lineage>
        <taxon>Eukaryota</taxon>
        <taxon>Viridiplantae</taxon>
        <taxon>Chlorophyta</taxon>
        <taxon>core chlorophytes</taxon>
        <taxon>Trebouxiophyceae</taxon>
        <taxon>Trebouxiophyceae incertae sedis</taxon>
        <taxon>Coccomyxaceae</taxon>
        <taxon>Coccomyxa</taxon>
    </lineage>
</organism>
<keyword evidence="2" id="KW-1185">Reference proteome</keyword>
<dbReference type="Proteomes" id="UP001491310">
    <property type="component" value="Unassembled WGS sequence"/>
</dbReference>
<sequence>MRSYPGAVGGPAGCHLGSAFRLVKRLNELVAITRPVKRTGYKNELAYGYKPVMATETTNTAFQKKVVYVSARKKLEPYLPNAPRNRPKSSLTNVVGNRHRLHPCIE</sequence>
<protein>
    <submittedName>
        <fullName evidence="1">Uncharacterized protein</fullName>
    </submittedName>
</protein>
<evidence type="ECO:0000313" key="1">
    <source>
        <dbReference type="EMBL" id="KAK9906802.1"/>
    </source>
</evidence>